<dbReference type="Proteomes" id="UP000676456">
    <property type="component" value="Unassembled WGS sequence"/>
</dbReference>
<accession>A0A942UQW9</accession>
<proteinExistence type="predicted"/>
<comment type="caution">
    <text evidence="2">The sequence shown here is derived from an EMBL/GenBank/DDBJ whole genome shotgun (WGS) entry which is preliminary data.</text>
</comment>
<keyword evidence="1" id="KW-1133">Transmembrane helix</keyword>
<sequence length="224" mass="25532">MDYKRNRRYFESISWKGAIISIIIGLILLSAYAPLGVIILIAAGAYLYFKIKGRPTDGEIDAIIQKQADIALQKGYDKLGVDPDEVNLIDPIVIHGPMFQRIRLPYLTKKGKDEYVRSSNHEIMVFFFSEQQVYFYNYSFSIIDDEINEGTDEYFYRDVVSVSTSSTTTTYTDSRTKKEETFSLEVFKLTTSGATSMTCAIQDSNSVQNQIRGMKNLLREKKSA</sequence>
<evidence type="ECO:0000313" key="2">
    <source>
        <dbReference type="EMBL" id="MBS4223178.1"/>
    </source>
</evidence>
<keyword evidence="1" id="KW-0472">Membrane</keyword>
<name>A0A942UQW9_9BACI</name>
<evidence type="ECO:0000256" key="1">
    <source>
        <dbReference type="SAM" id="Phobius"/>
    </source>
</evidence>
<reference evidence="2 3" key="1">
    <citation type="submission" date="2021-05" db="EMBL/GenBank/DDBJ databases">
        <title>Novel Bacillus species.</title>
        <authorList>
            <person name="Liu G."/>
        </authorList>
    </citation>
    <scope>NUCLEOTIDE SEQUENCE [LARGE SCALE GENOMIC DNA]</scope>
    <source>
        <strain evidence="2 3">FJAT-49682</strain>
    </source>
</reference>
<keyword evidence="3" id="KW-1185">Reference proteome</keyword>
<dbReference type="EMBL" id="JAGYPN010000002">
    <property type="protein sequence ID" value="MBS4223178.1"/>
    <property type="molecule type" value="Genomic_DNA"/>
</dbReference>
<feature type="transmembrane region" description="Helical" evidence="1">
    <location>
        <begin position="20"/>
        <end position="49"/>
    </location>
</feature>
<dbReference type="RefSeq" id="WP_213098212.1">
    <property type="nucleotide sequence ID" value="NZ_JAGYPN010000002.1"/>
</dbReference>
<protein>
    <submittedName>
        <fullName evidence="2">Uncharacterized protein</fullName>
    </submittedName>
</protein>
<dbReference type="AlphaFoldDB" id="A0A942UQW9"/>
<organism evidence="2 3">
    <name type="scientific">Lederbergia citrea</name>
    <dbReference type="NCBI Taxonomy" id="2833581"/>
    <lineage>
        <taxon>Bacteria</taxon>
        <taxon>Bacillati</taxon>
        <taxon>Bacillota</taxon>
        <taxon>Bacilli</taxon>
        <taxon>Bacillales</taxon>
        <taxon>Bacillaceae</taxon>
        <taxon>Lederbergia</taxon>
    </lineage>
</organism>
<evidence type="ECO:0000313" key="3">
    <source>
        <dbReference type="Proteomes" id="UP000676456"/>
    </source>
</evidence>
<gene>
    <name evidence="2" type="ORF">KHA91_10525</name>
</gene>
<keyword evidence="1" id="KW-0812">Transmembrane</keyword>